<dbReference type="EnsemblMetazoa" id="HelroT179929">
    <property type="protein sequence ID" value="HelroP179929"/>
    <property type="gene ID" value="HelroG179929"/>
</dbReference>
<dbReference type="EMBL" id="KB097558">
    <property type="protein sequence ID" value="ESN94839.1"/>
    <property type="molecule type" value="Genomic_DNA"/>
</dbReference>
<evidence type="ECO:0000313" key="2">
    <source>
        <dbReference type="EnsemblMetazoa" id="HelroP179929"/>
    </source>
</evidence>
<gene>
    <name evidence="2" type="primary">20207493</name>
    <name evidence="1" type="ORF">HELRODRAFT_179929</name>
</gene>
<reference evidence="1 3" key="2">
    <citation type="journal article" date="2013" name="Nature">
        <title>Insights into bilaterian evolution from three spiralian genomes.</title>
        <authorList>
            <person name="Simakov O."/>
            <person name="Marletaz F."/>
            <person name="Cho S.J."/>
            <person name="Edsinger-Gonzales E."/>
            <person name="Havlak P."/>
            <person name="Hellsten U."/>
            <person name="Kuo D.H."/>
            <person name="Larsson T."/>
            <person name="Lv J."/>
            <person name="Arendt D."/>
            <person name="Savage R."/>
            <person name="Osoegawa K."/>
            <person name="de Jong P."/>
            <person name="Grimwood J."/>
            <person name="Chapman J.A."/>
            <person name="Shapiro H."/>
            <person name="Aerts A."/>
            <person name="Otillar R.P."/>
            <person name="Terry A.Y."/>
            <person name="Boore J.L."/>
            <person name="Grigoriev I.V."/>
            <person name="Lindberg D.R."/>
            <person name="Seaver E.C."/>
            <person name="Weisblat D.A."/>
            <person name="Putnam N.H."/>
            <person name="Rokhsar D.S."/>
        </authorList>
    </citation>
    <scope>NUCLEOTIDE SEQUENCE</scope>
</reference>
<organism evidence="2 3">
    <name type="scientific">Helobdella robusta</name>
    <name type="common">Californian leech</name>
    <dbReference type="NCBI Taxonomy" id="6412"/>
    <lineage>
        <taxon>Eukaryota</taxon>
        <taxon>Metazoa</taxon>
        <taxon>Spiralia</taxon>
        <taxon>Lophotrochozoa</taxon>
        <taxon>Annelida</taxon>
        <taxon>Clitellata</taxon>
        <taxon>Hirudinea</taxon>
        <taxon>Rhynchobdellida</taxon>
        <taxon>Glossiphoniidae</taxon>
        <taxon>Helobdella</taxon>
    </lineage>
</organism>
<dbReference type="RefSeq" id="XP_009026976.1">
    <property type="nucleotide sequence ID" value="XM_009028728.1"/>
</dbReference>
<keyword evidence="3" id="KW-1185">Reference proteome</keyword>
<dbReference type="CTD" id="20207493"/>
<dbReference type="InParanoid" id="T1FF94"/>
<sequence>MPRSMSTPQAERWWDLFAIDLSHATVASNASTITPSSKFKIEDVTQWIDRVISFYFILVLDDHSLTSAHIPNESLITSIKPFPTTHCFTTISRNPASTSGF</sequence>
<dbReference type="KEGG" id="hro:HELRODRAFT_179929"/>
<dbReference type="GeneID" id="20207493"/>
<dbReference type="EMBL" id="AMQM01007043">
    <property type="status" value="NOT_ANNOTATED_CDS"/>
    <property type="molecule type" value="Genomic_DNA"/>
</dbReference>
<dbReference type="Proteomes" id="UP000015101">
    <property type="component" value="Unassembled WGS sequence"/>
</dbReference>
<evidence type="ECO:0000313" key="1">
    <source>
        <dbReference type="EMBL" id="ESN94839.1"/>
    </source>
</evidence>
<dbReference type="HOGENOM" id="CLU_2294682_0_0_1"/>
<proteinExistence type="predicted"/>
<evidence type="ECO:0000313" key="3">
    <source>
        <dbReference type="Proteomes" id="UP000015101"/>
    </source>
</evidence>
<name>T1FF94_HELRO</name>
<protein>
    <submittedName>
        <fullName evidence="1 2">Uncharacterized protein</fullName>
    </submittedName>
</protein>
<dbReference type="AlphaFoldDB" id="T1FF94"/>
<accession>T1FF94</accession>
<reference evidence="2" key="3">
    <citation type="submission" date="2015-06" db="UniProtKB">
        <authorList>
            <consortium name="EnsemblMetazoa"/>
        </authorList>
    </citation>
    <scope>IDENTIFICATION</scope>
</reference>
<reference evidence="3" key="1">
    <citation type="submission" date="2012-12" db="EMBL/GenBank/DDBJ databases">
        <authorList>
            <person name="Hellsten U."/>
            <person name="Grimwood J."/>
            <person name="Chapman J.A."/>
            <person name="Shapiro H."/>
            <person name="Aerts A."/>
            <person name="Otillar R.P."/>
            <person name="Terry A.Y."/>
            <person name="Boore J.L."/>
            <person name="Simakov O."/>
            <person name="Marletaz F."/>
            <person name="Cho S.-J."/>
            <person name="Edsinger-Gonzales E."/>
            <person name="Havlak P."/>
            <person name="Kuo D.-H."/>
            <person name="Larsson T."/>
            <person name="Lv J."/>
            <person name="Arendt D."/>
            <person name="Savage R."/>
            <person name="Osoegawa K."/>
            <person name="de Jong P."/>
            <person name="Lindberg D.R."/>
            <person name="Seaver E.C."/>
            <person name="Weisblat D.A."/>
            <person name="Putnam N.H."/>
            <person name="Grigoriev I.V."/>
            <person name="Rokhsar D.S."/>
        </authorList>
    </citation>
    <scope>NUCLEOTIDE SEQUENCE</scope>
</reference>